<gene>
    <name evidence="4" type="ORF">OFUS_LOCUS20870</name>
</gene>
<dbReference type="GO" id="GO:0005856">
    <property type="term" value="C:cytoskeleton"/>
    <property type="evidence" value="ECO:0007669"/>
    <property type="project" value="TreeGrafter"/>
</dbReference>
<dbReference type="PANTHER" id="PTHR23280:SF32">
    <property type="entry name" value="FI22325P1"/>
    <property type="match status" value="1"/>
</dbReference>
<dbReference type="InterPro" id="IPR019748">
    <property type="entry name" value="FERM_central"/>
</dbReference>
<dbReference type="SMART" id="SM01195">
    <property type="entry name" value="FA"/>
    <property type="match status" value="1"/>
</dbReference>
<dbReference type="CDD" id="cd14473">
    <property type="entry name" value="FERM_B-lobe"/>
    <property type="match status" value="1"/>
</dbReference>
<dbReference type="InterPro" id="IPR018980">
    <property type="entry name" value="FERM_PH-like_C"/>
</dbReference>
<dbReference type="GO" id="GO:0031032">
    <property type="term" value="P:actomyosin structure organization"/>
    <property type="evidence" value="ECO:0007669"/>
    <property type="project" value="TreeGrafter"/>
</dbReference>
<dbReference type="Gene3D" id="2.30.29.30">
    <property type="entry name" value="Pleckstrin-homology domain (PH domain)/Phosphotyrosine-binding domain (PTB)"/>
    <property type="match status" value="1"/>
</dbReference>
<feature type="domain" description="FERM" evidence="3">
    <location>
        <begin position="15"/>
        <end position="297"/>
    </location>
</feature>
<keyword evidence="2" id="KW-0472">Membrane</keyword>
<dbReference type="InterPro" id="IPR029071">
    <property type="entry name" value="Ubiquitin-like_domsf"/>
</dbReference>
<feature type="compositionally biased region" description="Polar residues" evidence="1">
    <location>
        <begin position="356"/>
        <end position="365"/>
    </location>
</feature>
<dbReference type="Pfam" id="PF09380">
    <property type="entry name" value="FERM_C"/>
    <property type="match status" value="1"/>
</dbReference>
<dbReference type="Gene3D" id="1.20.80.10">
    <property type="match status" value="1"/>
</dbReference>
<keyword evidence="2" id="KW-1133">Transmembrane helix</keyword>
<dbReference type="SMART" id="SM00295">
    <property type="entry name" value="B41"/>
    <property type="match status" value="1"/>
</dbReference>
<dbReference type="EMBL" id="CAIIXF020000010">
    <property type="protein sequence ID" value="CAH1796465.1"/>
    <property type="molecule type" value="Genomic_DNA"/>
</dbReference>
<dbReference type="FunFam" id="2.30.29.30:FF:000002">
    <property type="entry name" value="Band 4.1-like protein 5 isoform 1"/>
    <property type="match status" value="1"/>
</dbReference>
<dbReference type="OrthoDB" id="6266673at2759"/>
<dbReference type="PROSITE" id="PS00660">
    <property type="entry name" value="FERM_1"/>
    <property type="match status" value="1"/>
</dbReference>
<evidence type="ECO:0000313" key="5">
    <source>
        <dbReference type="Proteomes" id="UP000749559"/>
    </source>
</evidence>
<feature type="transmembrane region" description="Helical" evidence="2">
    <location>
        <begin position="514"/>
        <end position="534"/>
    </location>
</feature>
<dbReference type="InterPro" id="IPR019749">
    <property type="entry name" value="Band_41_domain"/>
</dbReference>
<dbReference type="InterPro" id="IPR011993">
    <property type="entry name" value="PH-like_dom_sf"/>
</dbReference>
<comment type="caution">
    <text evidence="4">The sequence shown here is derived from an EMBL/GenBank/DDBJ whole genome shotgun (WGS) entry which is preliminary data.</text>
</comment>
<evidence type="ECO:0000256" key="2">
    <source>
        <dbReference type="SAM" id="Phobius"/>
    </source>
</evidence>
<feature type="region of interest" description="Disordered" evidence="1">
    <location>
        <begin position="458"/>
        <end position="477"/>
    </location>
</feature>
<dbReference type="InterPro" id="IPR000798">
    <property type="entry name" value="Ez/rad/moesin-like"/>
</dbReference>
<dbReference type="Gene3D" id="3.10.20.90">
    <property type="entry name" value="Phosphatidylinositol 3-kinase Catalytic Subunit, Chain A, domain 1"/>
    <property type="match status" value="1"/>
</dbReference>
<dbReference type="FunFam" id="3.10.20.90:FF:000002">
    <property type="entry name" value="Erythrocyte protein band 4.1-like 3"/>
    <property type="match status" value="1"/>
</dbReference>
<dbReference type="InterPro" id="IPR000299">
    <property type="entry name" value="FERM_domain"/>
</dbReference>
<dbReference type="InterPro" id="IPR035963">
    <property type="entry name" value="FERM_2"/>
</dbReference>
<dbReference type="InterPro" id="IPR018979">
    <property type="entry name" value="FERM_N"/>
</dbReference>
<evidence type="ECO:0000259" key="3">
    <source>
        <dbReference type="PROSITE" id="PS50057"/>
    </source>
</evidence>
<evidence type="ECO:0000256" key="1">
    <source>
        <dbReference type="SAM" id="MobiDB-lite"/>
    </source>
</evidence>
<dbReference type="AlphaFoldDB" id="A0A8S4PUU6"/>
<dbReference type="SUPFAM" id="SSF50729">
    <property type="entry name" value="PH domain-like"/>
    <property type="match status" value="1"/>
</dbReference>
<keyword evidence="5" id="KW-1185">Reference proteome</keyword>
<feature type="region of interest" description="Disordered" evidence="1">
    <location>
        <begin position="338"/>
        <end position="365"/>
    </location>
</feature>
<organism evidence="4 5">
    <name type="scientific">Owenia fusiformis</name>
    <name type="common">Polychaete worm</name>
    <dbReference type="NCBI Taxonomy" id="6347"/>
    <lineage>
        <taxon>Eukaryota</taxon>
        <taxon>Metazoa</taxon>
        <taxon>Spiralia</taxon>
        <taxon>Lophotrochozoa</taxon>
        <taxon>Annelida</taxon>
        <taxon>Polychaeta</taxon>
        <taxon>Sedentaria</taxon>
        <taxon>Canalipalpata</taxon>
        <taxon>Sabellida</taxon>
        <taxon>Oweniida</taxon>
        <taxon>Oweniidae</taxon>
        <taxon>Owenia</taxon>
    </lineage>
</organism>
<dbReference type="PRINTS" id="PR00935">
    <property type="entry name" value="BAND41"/>
</dbReference>
<dbReference type="GO" id="GO:0008092">
    <property type="term" value="F:cytoskeletal protein binding"/>
    <property type="evidence" value="ECO:0007669"/>
    <property type="project" value="InterPro"/>
</dbReference>
<name>A0A8S4PUU6_OWEFU</name>
<evidence type="ECO:0000313" key="4">
    <source>
        <dbReference type="EMBL" id="CAH1796465.1"/>
    </source>
</evidence>
<dbReference type="Pfam" id="PF00373">
    <property type="entry name" value="FERM_M"/>
    <property type="match status" value="1"/>
</dbReference>
<dbReference type="Pfam" id="PF09379">
    <property type="entry name" value="FERM_N"/>
    <property type="match status" value="1"/>
</dbReference>
<dbReference type="CDD" id="cd17102">
    <property type="entry name" value="FERM_F1_FRMD3"/>
    <property type="match status" value="1"/>
</dbReference>
<keyword evidence="2" id="KW-0812">Transmembrane</keyword>
<sequence>MFKRKSSKGYVNIEYQCTIRFLDESDPITASFQKETKGQELLDHVCKYLNLVEKDYFGLRYVDDEKQRHWLNPLKSVHKQLKNVHPMVMCFRVKFYPPDPMKLKEEITRYFLFLQLRRDLQHGRLLCSPADANLLAAYILQSEVGDYDPEDHPPEYVSEFKMLPKQTEKMEEKIAEIHKGFQSQEIVPSVAEEKFLIKAATLDTYGVDPHPVKDQKGNQMYLGVTHLGIVTFQGNRRTHLFKWTSINRIAFEGKMFIVHVTIAEKKHACGFKCQTFAACKHLWKCAVEQQYFFTLNKSADAPKVTSGGGFFTRRSKFRYSGRCQKEVVSESEVINREPPEFTRSQSVPHFPRHVSKSTSRPNSLISNSAIEEIETAQSVPDVMSRSLEAEVRAPIAPEELSIPEEEEVKISDTTYEPNKSAAATPDQEEPPQDLASDNTTPENLDAQIEVLQKELEEAKSMNHSGEKADVPDEEQTSVMTTEPIVEHSKDNGVVNTDKPQDDIKPDSSRSTLKTVAAVITLLLVVALVGMVLVMETDYKLPLVSEMRGWPETKAFRASYYDPARNYVTKMCGSS</sequence>
<protein>
    <recommendedName>
        <fullName evidence="3">FERM domain-containing protein</fullName>
    </recommendedName>
</protein>
<dbReference type="SMART" id="SM01196">
    <property type="entry name" value="FERM_C"/>
    <property type="match status" value="1"/>
</dbReference>
<feature type="region of interest" description="Disordered" evidence="1">
    <location>
        <begin position="396"/>
        <end position="440"/>
    </location>
</feature>
<dbReference type="Proteomes" id="UP000749559">
    <property type="component" value="Unassembled WGS sequence"/>
</dbReference>
<dbReference type="SUPFAM" id="SSF47031">
    <property type="entry name" value="Second domain of FERM"/>
    <property type="match status" value="1"/>
</dbReference>
<dbReference type="PANTHER" id="PTHR23280">
    <property type="entry name" value="4.1 G PROTEIN"/>
    <property type="match status" value="1"/>
</dbReference>
<accession>A0A8S4PUU6</accession>
<dbReference type="InterPro" id="IPR014847">
    <property type="entry name" value="FA"/>
</dbReference>
<dbReference type="PROSITE" id="PS50057">
    <property type="entry name" value="FERM_3"/>
    <property type="match status" value="1"/>
</dbReference>
<proteinExistence type="predicted"/>
<dbReference type="PRINTS" id="PR00661">
    <property type="entry name" value="ERMFAMILY"/>
</dbReference>
<feature type="compositionally biased region" description="Basic and acidic residues" evidence="1">
    <location>
        <begin position="458"/>
        <end position="470"/>
    </location>
</feature>
<reference evidence="4" key="1">
    <citation type="submission" date="2022-03" db="EMBL/GenBank/DDBJ databases">
        <authorList>
            <person name="Martin C."/>
        </authorList>
    </citation>
    <scope>NUCLEOTIDE SEQUENCE</scope>
</reference>
<dbReference type="FunFam" id="1.20.80.10:FF:000006">
    <property type="entry name" value="FERM domain-containing protein 5 isoform X1"/>
    <property type="match status" value="1"/>
</dbReference>
<dbReference type="Pfam" id="PF08736">
    <property type="entry name" value="FA"/>
    <property type="match status" value="1"/>
</dbReference>
<dbReference type="InterPro" id="IPR019747">
    <property type="entry name" value="FERM_CS"/>
</dbReference>
<dbReference type="SUPFAM" id="SSF54236">
    <property type="entry name" value="Ubiquitin-like"/>
    <property type="match status" value="1"/>
</dbReference>
<dbReference type="InterPro" id="IPR014352">
    <property type="entry name" value="FERM/acyl-CoA-bd_prot_sf"/>
</dbReference>